<reference evidence="2 3" key="1">
    <citation type="submission" date="2021-01" db="EMBL/GenBank/DDBJ databases">
        <title>Draft Genome Sequence and Polyhydroxyalkanoate Biosynthetic Potential of Jeongeupia naejangsanensis Type Strain DSM 24253.</title>
        <authorList>
            <person name="Turrini P."/>
            <person name="Artuso I."/>
            <person name="Lugli G.A."/>
            <person name="Frangipani E."/>
            <person name="Ventura M."/>
            <person name="Visca P."/>
        </authorList>
    </citation>
    <scope>NUCLEOTIDE SEQUENCE [LARGE SCALE GENOMIC DNA]</scope>
    <source>
        <strain evidence="2 3">DSM 24253</strain>
    </source>
</reference>
<evidence type="ECO:0000313" key="2">
    <source>
        <dbReference type="EMBL" id="MBM3117881.1"/>
    </source>
</evidence>
<proteinExistence type="predicted"/>
<organism evidence="2 3">
    <name type="scientific">Jeongeupia naejangsanensis</name>
    <dbReference type="NCBI Taxonomy" id="613195"/>
    <lineage>
        <taxon>Bacteria</taxon>
        <taxon>Pseudomonadati</taxon>
        <taxon>Pseudomonadota</taxon>
        <taxon>Betaproteobacteria</taxon>
        <taxon>Neisseriales</taxon>
        <taxon>Chitinibacteraceae</taxon>
        <taxon>Jeongeupia</taxon>
    </lineage>
</organism>
<gene>
    <name evidence="2" type="ORF">JMJ54_18760</name>
</gene>
<dbReference type="RefSeq" id="WP_203540059.1">
    <property type="nucleotide sequence ID" value="NZ_JAESND010000016.1"/>
</dbReference>
<dbReference type="Proteomes" id="UP000809431">
    <property type="component" value="Unassembled WGS sequence"/>
</dbReference>
<comment type="caution">
    <text evidence="2">The sequence shown here is derived from an EMBL/GenBank/DDBJ whole genome shotgun (WGS) entry which is preliminary data.</text>
</comment>
<feature type="domain" description="DUF4123" evidence="1">
    <location>
        <begin position="37"/>
        <end position="156"/>
    </location>
</feature>
<protein>
    <submittedName>
        <fullName evidence="2">DUF4123 domain-containing protein</fullName>
    </submittedName>
</protein>
<evidence type="ECO:0000259" key="1">
    <source>
        <dbReference type="Pfam" id="PF13503"/>
    </source>
</evidence>
<dbReference type="Pfam" id="PF13503">
    <property type="entry name" value="DUF4123"/>
    <property type="match status" value="1"/>
</dbReference>
<dbReference type="InterPro" id="IPR025391">
    <property type="entry name" value="DUF4123"/>
</dbReference>
<sequence length="310" mass="34370">MIRDSNEFTELASDDDFRVWLPKALGQEEADDKPLSLYLLVDTARCTTDEENRRLDDICQGSVWTGLYDDFEGDEWKRLGPRLIRVADVPELIGDTPLALPRQAVSYLLARDSLPSLSAHLLKLREIVLPDGGRSLFRFQDAIVLRELGGLLNARQIAIMLGGASSWAVPCACGGFGVFSRNTDPLSGELVLAKTQFDALNERLLPYSIKAEVDEVDSAILLGKDPCQVITDLRSRIEVARSHGIDLDDDVSLFCVLGLQLPAGFENVKPFSRILQSVRRDGRRFSVEVGKVTAEEWESFEGEVGFDVNA</sequence>
<evidence type="ECO:0000313" key="3">
    <source>
        <dbReference type="Proteomes" id="UP000809431"/>
    </source>
</evidence>
<name>A0ABS2BQH7_9NEIS</name>
<keyword evidence="3" id="KW-1185">Reference proteome</keyword>
<accession>A0ABS2BQH7</accession>
<dbReference type="EMBL" id="JAESND010000016">
    <property type="protein sequence ID" value="MBM3117881.1"/>
    <property type="molecule type" value="Genomic_DNA"/>
</dbReference>